<keyword evidence="1" id="KW-1133">Transmembrane helix</keyword>
<dbReference type="AlphaFoldDB" id="A0A3E1YES9"/>
<keyword evidence="1" id="KW-0812">Transmembrane</keyword>
<dbReference type="EMBL" id="QPMM01000002">
    <property type="protein sequence ID" value="RFS25028.1"/>
    <property type="molecule type" value="Genomic_DNA"/>
</dbReference>
<sequence length="183" mass="21149">MVSEILFLVLLLLVGLVFLLLTCKFWNNEIFFYPLLTSGFILLLPISFYHTFLKAILIPLVTYQYWNFPSSGDIPAVSDQELKDPVIIGFKIQKSNRGGAYTLFRAKAPIKMDLGDLFYHFVSDYNDRHPGTPIDSVTIEGTPTQWLFYSNGYYFSKRVLDPWKAVFMNQLKENSIVICKRIL</sequence>
<name>A0A3E1YES9_9BACT</name>
<accession>A0A3E1YES9</accession>
<feature type="transmembrane region" description="Helical" evidence="1">
    <location>
        <begin position="6"/>
        <end position="23"/>
    </location>
</feature>
<dbReference type="Proteomes" id="UP000260644">
    <property type="component" value="Unassembled WGS sequence"/>
</dbReference>
<reference evidence="2 3" key="1">
    <citation type="submission" date="2018-07" db="EMBL/GenBank/DDBJ databases">
        <title>Chitinophaga K2CV101002-2 sp. nov., isolated from a monsoon evergreen broad-leaved forest soil.</title>
        <authorList>
            <person name="Lv Y."/>
        </authorList>
    </citation>
    <scope>NUCLEOTIDE SEQUENCE [LARGE SCALE GENOMIC DNA]</scope>
    <source>
        <strain evidence="2 3">GDMCC 1.1288</strain>
    </source>
</reference>
<keyword evidence="1" id="KW-0472">Membrane</keyword>
<evidence type="ECO:0000313" key="2">
    <source>
        <dbReference type="EMBL" id="RFS25028.1"/>
    </source>
</evidence>
<keyword evidence="3" id="KW-1185">Reference proteome</keyword>
<evidence type="ECO:0000313" key="3">
    <source>
        <dbReference type="Proteomes" id="UP000260644"/>
    </source>
</evidence>
<dbReference type="InterPro" id="IPR035177">
    <property type="entry name" value="TssN"/>
</dbReference>
<dbReference type="Pfam" id="PF17555">
    <property type="entry name" value="TssN"/>
    <property type="match status" value="1"/>
</dbReference>
<proteinExistence type="predicted"/>
<evidence type="ECO:0000256" key="1">
    <source>
        <dbReference type="SAM" id="Phobius"/>
    </source>
</evidence>
<comment type="caution">
    <text evidence="2">The sequence shown here is derived from an EMBL/GenBank/DDBJ whole genome shotgun (WGS) entry which is preliminary data.</text>
</comment>
<organism evidence="2 3">
    <name type="scientific">Chitinophaga silvatica</name>
    <dbReference type="NCBI Taxonomy" id="2282649"/>
    <lineage>
        <taxon>Bacteria</taxon>
        <taxon>Pseudomonadati</taxon>
        <taxon>Bacteroidota</taxon>
        <taxon>Chitinophagia</taxon>
        <taxon>Chitinophagales</taxon>
        <taxon>Chitinophagaceae</taxon>
        <taxon>Chitinophaga</taxon>
    </lineage>
</organism>
<protein>
    <submittedName>
        <fullName evidence="2">Uncharacterized protein</fullName>
    </submittedName>
</protein>
<gene>
    <name evidence="2" type="ORF">DVR12_07535</name>
</gene>
<feature type="transmembrane region" description="Helical" evidence="1">
    <location>
        <begin position="30"/>
        <end position="52"/>
    </location>
</feature>